<organism evidence="1 2">
    <name type="scientific">Flavobacterium crocinum</name>
    <dbReference type="NCBI Taxonomy" id="2183896"/>
    <lineage>
        <taxon>Bacteria</taxon>
        <taxon>Pseudomonadati</taxon>
        <taxon>Bacteroidota</taxon>
        <taxon>Flavobacteriia</taxon>
        <taxon>Flavobacteriales</taxon>
        <taxon>Flavobacteriaceae</taxon>
        <taxon>Flavobacterium</taxon>
    </lineage>
</organism>
<dbReference type="Proteomes" id="UP000245250">
    <property type="component" value="Chromosome"/>
</dbReference>
<dbReference type="OrthoDB" id="1492466at2"/>
<dbReference type="RefSeq" id="WP_109191124.1">
    <property type="nucleotide sequence ID" value="NZ_CP029255.1"/>
</dbReference>
<name>A0A2S1YHN8_9FLAO</name>
<protein>
    <recommendedName>
        <fullName evidence="3">Lipoprotein</fullName>
    </recommendedName>
</protein>
<dbReference type="PROSITE" id="PS51257">
    <property type="entry name" value="PROKAR_LIPOPROTEIN"/>
    <property type="match status" value="1"/>
</dbReference>
<sequence length="190" mass="22040">MNKLKYFSILLFSLLTIIGCKKTNTFENNRFFDKTFNWEIEIPDDYEKVTQTEKGEIKGDTALIKKKNLIVAFKRDNANYFSAKYEDYLGGDLQSIDMKMRLKDFLLLKNIGQVYRKGKMGDYSVSSENISGMPFRKAKIEITEEGKTVATAVIFSKALNDKIFTVTIVYEDENYGKEMIDLFKKSTFKQ</sequence>
<reference evidence="1 2" key="1">
    <citation type="submission" date="2018-05" db="EMBL/GenBank/DDBJ databases">
        <title>Genome sequencing of Flavobacterium sp. HYN0056.</title>
        <authorList>
            <person name="Yi H."/>
            <person name="Baek C."/>
        </authorList>
    </citation>
    <scope>NUCLEOTIDE SEQUENCE [LARGE SCALE GENOMIC DNA]</scope>
    <source>
        <strain evidence="1 2">HYN0056</strain>
    </source>
</reference>
<accession>A0A2S1YHN8</accession>
<dbReference type="AlphaFoldDB" id="A0A2S1YHN8"/>
<gene>
    <name evidence="1" type="ORF">HYN56_04710</name>
</gene>
<keyword evidence="2" id="KW-1185">Reference proteome</keyword>
<evidence type="ECO:0000313" key="2">
    <source>
        <dbReference type="Proteomes" id="UP000245250"/>
    </source>
</evidence>
<proteinExistence type="predicted"/>
<dbReference type="KEGG" id="fcr:HYN56_04710"/>
<evidence type="ECO:0000313" key="1">
    <source>
        <dbReference type="EMBL" id="AWK03560.1"/>
    </source>
</evidence>
<dbReference type="EMBL" id="CP029255">
    <property type="protein sequence ID" value="AWK03560.1"/>
    <property type="molecule type" value="Genomic_DNA"/>
</dbReference>
<evidence type="ECO:0008006" key="3">
    <source>
        <dbReference type="Google" id="ProtNLM"/>
    </source>
</evidence>